<sequence>MQGGVVTGGWPKLGDLVAQNKRVIVLWGKKLYYHIFRKAKKVDGFRNHHIWMQKYWAETYGSAYTSMYPNQFGNYLEHFCEDGKRFDKGQPMLLADAYLTISAKRGPFSICNKDLAGDVNPVLLDYKNMHTNPIVQMQSNCWKKQKQVSLLSMDYTMYFPYHLDRMARKLNERNFVEYGWVGGKMTVSGAQAKKTEADLKALIAKLGGVDPGRITVEKKDTVATARLLQGNRSRRMADLASGSATVHFSILAPAIHPLMDPSNTEVLAKVKEAAKAEAEVDSVSAVCRDPGLLASGARTPAALQESFDEGAELTFTCSPPKSAMHGTAKRVCGPDGLFDGIQPNCKEAWTKRVRLMPFWAKVLLVALLCLCILGCLGGCILLCVKKCMSSRYSKIQDES</sequence>
<keyword evidence="2" id="KW-0812">Transmembrane</keyword>
<organism evidence="4">
    <name type="scientific">Alexandrium catenella</name>
    <name type="common">Red tide dinoflagellate</name>
    <name type="synonym">Gonyaulax catenella</name>
    <dbReference type="NCBI Taxonomy" id="2925"/>
    <lineage>
        <taxon>Eukaryota</taxon>
        <taxon>Sar</taxon>
        <taxon>Alveolata</taxon>
        <taxon>Dinophyceae</taxon>
        <taxon>Gonyaulacales</taxon>
        <taxon>Pyrocystaceae</taxon>
        <taxon>Alexandrium</taxon>
    </lineage>
</organism>
<keyword evidence="2" id="KW-1133">Transmembrane helix</keyword>
<dbReference type="PROSITE" id="PS50923">
    <property type="entry name" value="SUSHI"/>
    <property type="match status" value="1"/>
</dbReference>
<evidence type="ECO:0000313" key="4">
    <source>
        <dbReference type="EMBL" id="CAD9140647.1"/>
    </source>
</evidence>
<protein>
    <recommendedName>
        <fullName evidence="3">Sushi domain-containing protein</fullName>
    </recommendedName>
</protein>
<name>A0A7S1QJD3_ALECA</name>
<evidence type="ECO:0000256" key="1">
    <source>
        <dbReference type="ARBA" id="ARBA00023157"/>
    </source>
</evidence>
<feature type="transmembrane region" description="Helical" evidence="2">
    <location>
        <begin position="358"/>
        <end position="384"/>
    </location>
</feature>
<evidence type="ECO:0000259" key="3">
    <source>
        <dbReference type="PROSITE" id="PS50923"/>
    </source>
</evidence>
<dbReference type="EMBL" id="HBGE01044394">
    <property type="protein sequence ID" value="CAD9140647.1"/>
    <property type="molecule type" value="Transcribed_RNA"/>
</dbReference>
<keyword evidence="1" id="KW-1015">Disulfide bond</keyword>
<dbReference type="InterPro" id="IPR035976">
    <property type="entry name" value="Sushi/SCR/CCP_sf"/>
</dbReference>
<evidence type="ECO:0000256" key="2">
    <source>
        <dbReference type="SAM" id="Phobius"/>
    </source>
</evidence>
<keyword evidence="2" id="KW-0472">Membrane</keyword>
<gene>
    <name evidence="4" type="ORF">ACAT0790_LOCUS26762</name>
</gene>
<dbReference type="Gene3D" id="2.10.70.10">
    <property type="entry name" value="Complement Module, domain 1"/>
    <property type="match status" value="1"/>
</dbReference>
<dbReference type="CDD" id="cd00033">
    <property type="entry name" value="CCP"/>
    <property type="match status" value="1"/>
</dbReference>
<dbReference type="AlphaFoldDB" id="A0A7S1QJD3"/>
<dbReference type="InterPro" id="IPR000436">
    <property type="entry name" value="Sushi_SCR_CCP_dom"/>
</dbReference>
<reference evidence="4" key="1">
    <citation type="submission" date="2021-01" db="EMBL/GenBank/DDBJ databases">
        <authorList>
            <person name="Corre E."/>
            <person name="Pelletier E."/>
            <person name="Niang G."/>
            <person name="Scheremetjew M."/>
            <person name="Finn R."/>
            <person name="Kale V."/>
            <person name="Holt S."/>
            <person name="Cochrane G."/>
            <person name="Meng A."/>
            <person name="Brown T."/>
            <person name="Cohen L."/>
        </authorList>
    </citation>
    <scope>NUCLEOTIDE SEQUENCE</scope>
    <source>
        <strain evidence="4">OF101</strain>
    </source>
</reference>
<dbReference type="SUPFAM" id="SSF57535">
    <property type="entry name" value="Complement control module/SCR domain"/>
    <property type="match status" value="1"/>
</dbReference>
<feature type="domain" description="Sushi" evidence="3">
    <location>
        <begin position="285"/>
        <end position="347"/>
    </location>
</feature>
<proteinExistence type="predicted"/>
<accession>A0A7S1QJD3</accession>